<name>A0A8S9XXP3_APOLU</name>
<dbReference type="OrthoDB" id="196393at2759"/>
<sequence length="176" mass="19580">MTMESCRLRSPDISILGFLFFTPSKGRDLSLHSPLTKGCRCLEGLRLEIFPSVAHRGGEVRMTCIYDLGDSPLCYVKWYRGNFEFYRYTPSENPPHKLFPYPGIHVNVGLSNGTQVVLDGLGLGLSGKVTCEVTTDDAIPQSASLESTLVVHGSRAHEITFQSFQTNLLIREQVLN</sequence>
<organism evidence="1 2">
    <name type="scientific">Apolygus lucorum</name>
    <name type="common">Small green plant bug</name>
    <name type="synonym">Lygocoris lucorum</name>
    <dbReference type="NCBI Taxonomy" id="248454"/>
    <lineage>
        <taxon>Eukaryota</taxon>
        <taxon>Metazoa</taxon>
        <taxon>Ecdysozoa</taxon>
        <taxon>Arthropoda</taxon>
        <taxon>Hexapoda</taxon>
        <taxon>Insecta</taxon>
        <taxon>Pterygota</taxon>
        <taxon>Neoptera</taxon>
        <taxon>Paraneoptera</taxon>
        <taxon>Hemiptera</taxon>
        <taxon>Heteroptera</taxon>
        <taxon>Panheteroptera</taxon>
        <taxon>Cimicomorpha</taxon>
        <taxon>Miridae</taxon>
        <taxon>Mirini</taxon>
        <taxon>Apolygus</taxon>
    </lineage>
</organism>
<dbReference type="InterPro" id="IPR036179">
    <property type="entry name" value="Ig-like_dom_sf"/>
</dbReference>
<dbReference type="AlphaFoldDB" id="A0A8S9XXP3"/>
<protein>
    <recommendedName>
        <fullName evidence="3">Ig-like domain-containing protein</fullName>
    </recommendedName>
</protein>
<evidence type="ECO:0000313" key="1">
    <source>
        <dbReference type="EMBL" id="KAF6213667.1"/>
    </source>
</evidence>
<evidence type="ECO:0000313" key="2">
    <source>
        <dbReference type="Proteomes" id="UP000466442"/>
    </source>
</evidence>
<proteinExistence type="predicted"/>
<dbReference type="EMBL" id="WIXP02000003">
    <property type="protein sequence ID" value="KAF6213667.1"/>
    <property type="molecule type" value="Genomic_DNA"/>
</dbReference>
<evidence type="ECO:0008006" key="3">
    <source>
        <dbReference type="Google" id="ProtNLM"/>
    </source>
</evidence>
<dbReference type="PANTHER" id="PTHR21261:SF6">
    <property type="entry name" value="BEATEN PATH IIA-RELATED"/>
    <property type="match status" value="1"/>
</dbReference>
<accession>A0A8S9XXP3</accession>
<dbReference type="PANTHER" id="PTHR21261">
    <property type="entry name" value="BEAT PROTEIN"/>
    <property type="match status" value="1"/>
</dbReference>
<reference evidence="1" key="1">
    <citation type="journal article" date="2021" name="Mol. Ecol. Resour.">
        <title>Apolygus lucorum genome provides insights into omnivorousness and mesophyll feeding.</title>
        <authorList>
            <person name="Liu Y."/>
            <person name="Liu H."/>
            <person name="Wang H."/>
            <person name="Huang T."/>
            <person name="Liu B."/>
            <person name="Yang B."/>
            <person name="Yin L."/>
            <person name="Li B."/>
            <person name="Zhang Y."/>
            <person name="Zhang S."/>
            <person name="Jiang F."/>
            <person name="Zhang X."/>
            <person name="Ren Y."/>
            <person name="Wang B."/>
            <person name="Wang S."/>
            <person name="Lu Y."/>
            <person name="Wu K."/>
            <person name="Fan W."/>
            <person name="Wang G."/>
        </authorList>
    </citation>
    <scope>NUCLEOTIDE SEQUENCE</scope>
    <source>
        <strain evidence="1">12Hb</strain>
    </source>
</reference>
<dbReference type="SUPFAM" id="SSF48726">
    <property type="entry name" value="Immunoglobulin"/>
    <property type="match status" value="1"/>
</dbReference>
<gene>
    <name evidence="1" type="ORF">GE061_011389</name>
</gene>
<keyword evidence="2" id="KW-1185">Reference proteome</keyword>
<comment type="caution">
    <text evidence="1">The sequence shown here is derived from an EMBL/GenBank/DDBJ whole genome shotgun (WGS) entry which is preliminary data.</text>
</comment>
<dbReference type="Proteomes" id="UP000466442">
    <property type="component" value="Unassembled WGS sequence"/>
</dbReference>